<dbReference type="VEuPathDB" id="FungiDB:P170DRAFT_497382"/>
<evidence type="ECO:0000313" key="2">
    <source>
        <dbReference type="Proteomes" id="UP000234275"/>
    </source>
</evidence>
<protein>
    <submittedName>
        <fullName evidence="1">Uncharacterized protein</fullName>
    </submittedName>
</protein>
<comment type="caution">
    <text evidence="1">The sequence shown here is derived from an EMBL/GenBank/DDBJ whole genome shotgun (WGS) entry which is preliminary data.</text>
</comment>
<name>A0A2I2G5P5_9EURO</name>
<sequence>MESIEWTDMAQERSAADEQMNNIGRGQGQGDANSKIPADDSFQKYNFANHSTQFLCAMCCKNLLPIIFQRKAINDDLFPILYCCCCCGRASNYGSFMPNIQADQIKEARDRHCRVAPSAPRDILSGYLVDHFAGDLVFLIKKSNLVTKSDYEATLQSILNHVHFDKLKVSVDQIRLLFNENERTLIYTIIDAWRIGLEHPQAAKRKGGTAKE</sequence>
<keyword evidence="2" id="KW-1185">Reference proteome</keyword>
<dbReference type="GeneID" id="36561814"/>
<reference evidence="1 2" key="1">
    <citation type="submission" date="2016-12" db="EMBL/GenBank/DDBJ databases">
        <title>The genomes of Aspergillus section Nigri reveals drivers in fungal speciation.</title>
        <authorList>
            <consortium name="DOE Joint Genome Institute"/>
            <person name="Vesth T.C."/>
            <person name="Nybo J."/>
            <person name="Theobald S."/>
            <person name="Brandl J."/>
            <person name="Frisvad J.C."/>
            <person name="Nielsen K.F."/>
            <person name="Lyhne E.K."/>
            <person name="Kogle M.E."/>
            <person name="Kuo A."/>
            <person name="Riley R."/>
            <person name="Clum A."/>
            <person name="Nolan M."/>
            <person name="Lipzen A."/>
            <person name="Salamov A."/>
            <person name="Henrissat B."/>
            <person name="Wiebenga A."/>
            <person name="De Vries R.P."/>
            <person name="Grigoriev I.V."/>
            <person name="Mortensen U.H."/>
            <person name="Andersen M.R."/>
            <person name="Baker S.E."/>
        </authorList>
    </citation>
    <scope>NUCLEOTIDE SEQUENCE [LARGE SCALE GENOMIC DNA]</scope>
    <source>
        <strain evidence="1 2">IBT 23096</strain>
    </source>
</reference>
<dbReference type="RefSeq" id="XP_024703497.1">
    <property type="nucleotide sequence ID" value="XM_024854109.1"/>
</dbReference>
<dbReference type="EMBL" id="MSFO01000005">
    <property type="protein sequence ID" value="PLB48195.1"/>
    <property type="molecule type" value="Genomic_DNA"/>
</dbReference>
<dbReference type="Proteomes" id="UP000234275">
    <property type="component" value="Unassembled WGS sequence"/>
</dbReference>
<proteinExistence type="predicted"/>
<organism evidence="1 2">
    <name type="scientific">Aspergillus steynii IBT 23096</name>
    <dbReference type="NCBI Taxonomy" id="1392250"/>
    <lineage>
        <taxon>Eukaryota</taxon>
        <taxon>Fungi</taxon>
        <taxon>Dikarya</taxon>
        <taxon>Ascomycota</taxon>
        <taxon>Pezizomycotina</taxon>
        <taxon>Eurotiomycetes</taxon>
        <taxon>Eurotiomycetidae</taxon>
        <taxon>Eurotiales</taxon>
        <taxon>Aspergillaceae</taxon>
        <taxon>Aspergillus</taxon>
        <taxon>Aspergillus subgen. Circumdati</taxon>
    </lineage>
</organism>
<evidence type="ECO:0000313" key="1">
    <source>
        <dbReference type="EMBL" id="PLB48195.1"/>
    </source>
</evidence>
<dbReference type="OrthoDB" id="10398102at2759"/>
<dbReference type="AlphaFoldDB" id="A0A2I2G5P5"/>
<accession>A0A2I2G5P5</accession>
<gene>
    <name evidence="1" type="ORF">P170DRAFT_497382</name>
</gene>